<dbReference type="Pfam" id="PF00005">
    <property type="entry name" value="ABC_tran"/>
    <property type="match status" value="1"/>
</dbReference>
<dbReference type="InterPro" id="IPR003439">
    <property type="entry name" value="ABC_transporter-like_ATP-bd"/>
</dbReference>
<dbReference type="InterPro" id="IPR027417">
    <property type="entry name" value="P-loop_NTPase"/>
</dbReference>
<keyword evidence="3" id="KW-0547">Nucleotide-binding</keyword>
<organism evidence="7 8">
    <name type="scientific">Virgisporangium aurantiacum</name>
    <dbReference type="NCBI Taxonomy" id="175570"/>
    <lineage>
        <taxon>Bacteria</taxon>
        <taxon>Bacillati</taxon>
        <taxon>Actinomycetota</taxon>
        <taxon>Actinomycetes</taxon>
        <taxon>Micromonosporales</taxon>
        <taxon>Micromonosporaceae</taxon>
        <taxon>Virgisporangium</taxon>
    </lineage>
</organism>
<dbReference type="PANTHER" id="PTHR43790:SF9">
    <property type="entry name" value="GALACTOFURANOSE TRANSPORTER ATP-BINDING PROTEIN YTFR"/>
    <property type="match status" value="1"/>
</dbReference>
<name>A0A8J4E6F3_9ACTN</name>
<dbReference type="GO" id="GO:0016887">
    <property type="term" value="F:ATP hydrolysis activity"/>
    <property type="evidence" value="ECO:0007669"/>
    <property type="project" value="InterPro"/>
</dbReference>
<dbReference type="GO" id="GO:0005524">
    <property type="term" value="F:ATP binding"/>
    <property type="evidence" value="ECO:0007669"/>
    <property type="project" value="UniProtKB-KW"/>
</dbReference>
<proteinExistence type="predicted"/>
<sequence>MASPSRVSDASQPNTCTDTRYSNRTNTNRSSRTRTPTQPTHRATTFGTAQGLVLDHSVRDNLLLPLLGRIGRGPFLSDREGNSLARSLIQRFSIKVANPNRPVRLLSGGNQQKVVIAKWLGIEPDVLIMDEPTAGVDIGTKSEILDMIRSLADDGKGIIVISSELPELLAVCDRILVLRDGSVAQDLHRRDVRDEESLQLAVQGV</sequence>
<dbReference type="PROSITE" id="PS00211">
    <property type="entry name" value="ABC_TRANSPORTER_1"/>
    <property type="match status" value="1"/>
</dbReference>
<dbReference type="EMBL" id="BOPG01000089">
    <property type="protein sequence ID" value="GIJ63174.1"/>
    <property type="molecule type" value="Genomic_DNA"/>
</dbReference>
<feature type="domain" description="ABC transporter" evidence="6">
    <location>
        <begin position="2"/>
        <end position="205"/>
    </location>
</feature>
<keyword evidence="4" id="KW-0067">ATP-binding</keyword>
<accession>A0A8J4E6F3</accession>
<dbReference type="AlphaFoldDB" id="A0A8J4E6F3"/>
<feature type="compositionally biased region" description="Low complexity" evidence="5">
    <location>
        <begin position="17"/>
        <end position="45"/>
    </location>
</feature>
<dbReference type="PANTHER" id="PTHR43790">
    <property type="entry name" value="CARBOHYDRATE TRANSPORT ATP-BINDING PROTEIN MG119-RELATED"/>
    <property type="match status" value="1"/>
</dbReference>
<dbReference type="Proteomes" id="UP000612585">
    <property type="component" value="Unassembled WGS sequence"/>
</dbReference>
<evidence type="ECO:0000313" key="7">
    <source>
        <dbReference type="EMBL" id="GIJ63174.1"/>
    </source>
</evidence>
<dbReference type="Gene3D" id="3.40.50.300">
    <property type="entry name" value="P-loop containing nucleotide triphosphate hydrolases"/>
    <property type="match status" value="1"/>
</dbReference>
<reference evidence="7" key="1">
    <citation type="submission" date="2021-01" db="EMBL/GenBank/DDBJ databases">
        <title>Whole genome shotgun sequence of Virgisporangium aurantiacum NBRC 16421.</title>
        <authorList>
            <person name="Komaki H."/>
            <person name="Tamura T."/>
        </authorList>
    </citation>
    <scope>NUCLEOTIDE SEQUENCE</scope>
    <source>
        <strain evidence="7">NBRC 16421</strain>
    </source>
</reference>
<evidence type="ECO:0000256" key="4">
    <source>
        <dbReference type="ARBA" id="ARBA00022840"/>
    </source>
</evidence>
<dbReference type="RefSeq" id="WP_204009245.1">
    <property type="nucleotide sequence ID" value="NZ_BOPG01000089.1"/>
</dbReference>
<feature type="compositionally biased region" description="Polar residues" evidence="5">
    <location>
        <begin position="1"/>
        <end position="16"/>
    </location>
</feature>
<evidence type="ECO:0000256" key="5">
    <source>
        <dbReference type="SAM" id="MobiDB-lite"/>
    </source>
</evidence>
<keyword evidence="1" id="KW-0813">Transport</keyword>
<evidence type="ECO:0000256" key="2">
    <source>
        <dbReference type="ARBA" id="ARBA00022737"/>
    </source>
</evidence>
<evidence type="ECO:0000256" key="1">
    <source>
        <dbReference type="ARBA" id="ARBA00022448"/>
    </source>
</evidence>
<keyword evidence="2" id="KW-0677">Repeat</keyword>
<dbReference type="InterPro" id="IPR050107">
    <property type="entry name" value="ABC_carbohydrate_import_ATPase"/>
</dbReference>
<evidence type="ECO:0000259" key="6">
    <source>
        <dbReference type="PROSITE" id="PS50893"/>
    </source>
</evidence>
<feature type="region of interest" description="Disordered" evidence="5">
    <location>
        <begin position="1"/>
        <end position="45"/>
    </location>
</feature>
<protein>
    <recommendedName>
        <fullName evidence="6">ABC transporter domain-containing protein</fullName>
    </recommendedName>
</protein>
<evidence type="ECO:0000256" key="3">
    <source>
        <dbReference type="ARBA" id="ARBA00022741"/>
    </source>
</evidence>
<keyword evidence="8" id="KW-1185">Reference proteome</keyword>
<gene>
    <name evidence="7" type="ORF">Vau01_106900</name>
</gene>
<comment type="caution">
    <text evidence="7">The sequence shown here is derived from an EMBL/GenBank/DDBJ whole genome shotgun (WGS) entry which is preliminary data.</text>
</comment>
<evidence type="ECO:0000313" key="8">
    <source>
        <dbReference type="Proteomes" id="UP000612585"/>
    </source>
</evidence>
<dbReference type="SUPFAM" id="SSF52540">
    <property type="entry name" value="P-loop containing nucleoside triphosphate hydrolases"/>
    <property type="match status" value="1"/>
</dbReference>
<dbReference type="PROSITE" id="PS50893">
    <property type="entry name" value="ABC_TRANSPORTER_2"/>
    <property type="match status" value="1"/>
</dbReference>
<dbReference type="InterPro" id="IPR017871">
    <property type="entry name" value="ABC_transporter-like_CS"/>
</dbReference>